<dbReference type="AlphaFoldDB" id="M3EIT4"/>
<dbReference type="Proteomes" id="UP000030760">
    <property type="component" value="Unassembled WGS sequence"/>
</dbReference>
<organism evidence="2 3">
    <name type="scientific">Streptomyces bottropensis ATCC 25435</name>
    <dbReference type="NCBI Taxonomy" id="1054862"/>
    <lineage>
        <taxon>Bacteria</taxon>
        <taxon>Bacillati</taxon>
        <taxon>Actinomycetota</taxon>
        <taxon>Actinomycetes</taxon>
        <taxon>Kitasatosporales</taxon>
        <taxon>Streptomycetaceae</taxon>
        <taxon>Streptomyces</taxon>
    </lineage>
</organism>
<reference evidence="3" key="1">
    <citation type="journal article" date="2013" name="Genome Announc.">
        <title>Draft Genome Sequence of Streptomyces bottropensis ATCC 25435, a Bottromycin-Producing Actinomycete.</title>
        <authorList>
            <person name="Zhang H."/>
            <person name="Zhou W."/>
            <person name="Zhuang Y."/>
            <person name="Liang X."/>
            <person name="Liu T."/>
        </authorList>
    </citation>
    <scope>NUCLEOTIDE SEQUENCE [LARGE SCALE GENOMIC DNA]</scope>
    <source>
        <strain evidence="3">ATCC 25435</strain>
    </source>
</reference>
<evidence type="ECO:0000313" key="3">
    <source>
        <dbReference type="Proteomes" id="UP000030760"/>
    </source>
</evidence>
<sequence>MPGPPLLWSHVRSPLRSVHFTAFRRRFPPTDNQSYEYEFRQLGLRPSGARIARTGDPTSKKCARTPTK</sequence>
<accession>M3EIT4</accession>
<evidence type="ECO:0000256" key="1">
    <source>
        <dbReference type="SAM" id="MobiDB-lite"/>
    </source>
</evidence>
<protein>
    <submittedName>
        <fullName evidence="2">Uncharacterized protein</fullName>
    </submittedName>
</protein>
<dbReference type="EMBL" id="KB405067">
    <property type="protein sequence ID" value="EMF56216.1"/>
    <property type="molecule type" value="Genomic_DNA"/>
</dbReference>
<evidence type="ECO:0000313" key="2">
    <source>
        <dbReference type="EMBL" id="EMF56216.1"/>
    </source>
</evidence>
<proteinExistence type="predicted"/>
<name>M3EIT4_9ACTN</name>
<feature type="region of interest" description="Disordered" evidence="1">
    <location>
        <begin position="49"/>
        <end position="68"/>
    </location>
</feature>
<gene>
    <name evidence="2" type="ORF">SBD_3529</name>
</gene>